<dbReference type="eggNOG" id="COG2766">
    <property type="taxonomic scope" value="Bacteria"/>
</dbReference>
<dbReference type="InterPro" id="IPR057741">
    <property type="entry name" value="YeaG"/>
</dbReference>
<dbReference type="SMART" id="SM00763">
    <property type="entry name" value="AAA_PrkA"/>
    <property type="match status" value="1"/>
</dbReference>
<protein>
    <submittedName>
        <fullName evidence="2">Putative serine protein kinase, PrkA</fullName>
    </submittedName>
</protein>
<dbReference type="InterPro" id="IPR010650">
    <property type="entry name" value="PrkA_C"/>
</dbReference>
<dbReference type="KEGG" id="aeh:Mlg_1221"/>
<dbReference type="OrthoDB" id="9761914at2"/>
<dbReference type="NCBIfam" id="NF011999">
    <property type="entry name" value="PRK15455.1"/>
    <property type="match status" value="1"/>
</dbReference>
<dbReference type="Proteomes" id="UP000001962">
    <property type="component" value="Chromosome"/>
</dbReference>
<dbReference type="PANTHER" id="PTHR30267:SF2">
    <property type="entry name" value="PROTEIN PRKA"/>
    <property type="match status" value="1"/>
</dbReference>
<dbReference type="AlphaFoldDB" id="Q0A9B7"/>
<dbReference type="Pfam" id="PF08298">
    <property type="entry name" value="AAA_PrkA"/>
    <property type="match status" value="1"/>
</dbReference>
<feature type="domain" description="PrkA AAA" evidence="1">
    <location>
        <begin position="23"/>
        <end position="384"/>
    </location>
</feature>
<dbReference type="Gene3D" id="3.40.50.300">
    <property type="entry name" value="P-loop containing nucleotide triphosphate hydrolases"/>
    <property type="match status" value="1"/>
</dbReference>
<dbReference type="Pfam" id="PF06798">
    <property type="entry name" value="PrkA"/>
    <property type="match status" value="1"/>
</dbReference>
<dbReference type="HOGENOM" id="CLU_028588_1_0_6"/>
<keyword evidence="3" id="KW-1185">Reference proteome</keyword>
<dbReference type="GO" id="GO:0004672">
    <property type="term" value="F:protein kinase activity"/>
    <property type="evidence" value="ECO:0007669"/>
    <property type="project" value="InterPro"/>
</dbReference>
<keyword evidence="2" id="KW-0418">Kinase</keyword>
<evidence type="ECO:0000313" key="2">
    <source>
        <dbReference type="EMBL" id="ABI56570.1"/>
    </source>
</evidence>
<proteinExistence type="predicted"/>
<name>Q0A9B7_ALKEH</name>
<dbReference type="SUPFAM" id="SSF52540">
    <property type="entry name" value="P-loop containing nucleoside triphosphate hydrolases"/>
    <property type="match status" value="1"/>
</dbReference>
<dbReference type="InterPro" id="IPR013153">
    <property type="entry name" value="Prk_AAA"/>
</dbReference>
<dbReference type="RefSeq" id="WP_011628965.1">
    <property type="nucleotide sequence ID" value="NC_008340.1"/>
</dbReference>
<dbReference type="InterPro" id="IPR016230">
    <property type="entry name" value="PrkA/YeaG"/>
</dbReference>
<reference evidence="3" key="1">
    <citation type="submission" date="2006-08" db="EMBL/GenBank/DDBJ databases">
        <title>Complete sequence of Alkalilimnicola ehrilichei MLHE-1.</title>
        <authorList>
            <person name="Copeland A."/>
            <person name="Lucas S."/>
            <person name="Lapidus A."/>
            <person name="Barry K."/>
            <person name="Detter J.C."/>
            <person name="Glavina del Rio T."/>
            <person name="Hammon N."/>
            <person name="Israni S."/>
            <person name="Dalin E."/>
            <person name="Tice H."/>
            <person name="Pitluck S."/>
            <person name="Sims D."/>
            <person name="Brettin T."/>
            <person name="Bruce D."/>
            <person name="Han C."/>
            <person name="Tapia R."/>
            <person name="Gilna P."/>
            <person name="Schmutz J."/>
            <person name="Larimer F."/>
            <person name="Land M."/>
            <person name="Hauser L."/>
            <person name="Kyrpides N."/>
            <person name="Mikhailova N."/>
            <person name="Oremland R.S."/>
            <person name="Hoeft S.E."/>
            <person name="Switzer-Blum J."/>
            <person name="Kulp T."/>
            <person name="King G."/>
            <person name="Tabita R."/>
            <person name="Witte B."/>
            <person name="Santini J.M."/>
            <person name="Basu P."/>
            <person name="Hollibaugh J.T."/>
            <person name="Xie G."/>
            <person name="Stolz J.F."/>
            <person name="Richardson P."/>
        </authorList>
    </citation>
    <scope>NUCLEOTIDE SEQUENCE [LARGE SCALE GENOMIC DNA]</scope>
    <source>
        <strain evidence="3">ATCC BAA-1101 / DSM 17681 / MLHE-1</strain>
    </source>
</reference>
<organism evidence="2 3">
    <name type="scientific">Alkalilimnicola ehrlichii (strain ATCC BAA-1101 / DSM 17681 / MLHE-1)</name>
    <dbReference type="NCBI Taxonomy" id="187272"/>
    <lineage>
        <taxon>Bacteria</taxon>
        <taxon>Pseudomonadati</taxon>
        <taxon>Pseudomonadota</taxon>
        <taxon>Gammaproteobacteria</taxon>
        <taxon>Chromatiales</taxon>
        <taxon>Ectothiorhodospiraceae</taxon>
        <taxon>Alkalilimnicola</taxon>
    </lineage>
</organism>
<dbReference type="PANTHER" id="PTHR30267">
    <property type="entry name" value="PROTEIN KINASE PRKA"/>
    <property type="match status" value="1"/>
</dbReference>
<keyword evidence="2" id="KW-0808">Transferase</keyword>
<dbReference type="EMBL" id="CP000453">
    <property type="protein sequence ID" value="ABI56570.1"/>
    <property type="molecule type" value="Genomic_DNA"/>
</dbReference>
<evidence type="ECO:0000313" key="3">
    <source>
        <dbReference type="Proteomes" id="UP000001962"/>
    </source>
</evidence>
<sequence length="648" mass="74536">MDSAEALIAQYARAYEKRQEHEMSLAEYLEQCRDNPLMYATAAERLVEAIGEPKVVDTAKDERLGRIFMNRTIKLYPAFHDFYGMEETIERIVGFFRYAAQGLEERKQILYLLGPVGGGKSSLAERLKSLMEHCPIYVLKAGEELSPVFESPLGLFDPETMGEELEQRFGIPRRRLTGLVSPWAVKRLDEYGGDISRFKVARVYPSKLRQIGIAKTEPGDENNQDISSLVGKVDIRKLELYSQSDTDAYSYSGGLNRANQGLLEFVEMFKAPIKMLHPLLTATQEGNYAGSENIGAIPFQGIILAHSNEAEWQTFRNNKNNEAFIDRISVIKVPYCLRVDEEELIYRKLIQNSELADAPCAPGTLDMLARFTVLTRLKEHENSNLYSKMRVYNGESLKDTDPRAKSMQEYRDQAGVDEGMDGVSTRFAFKVLSETFNFDTREVAADPVHLLYMMEQAIKREQLPEETERKYLELIKAELAPRYADYIGNEIQKAYLESYTDFGQNLFERYVAFADAWIEDHDYKDPDTGQLMDRQTLNQELSKTEKPAGIANPKDFRNEVVKFALRAQAQRGGDMPRWTSYEKIREVIEKRMFSQVEDLLPVISFGSKADSETERKHTEFVQRMVERGYTQRQVRRLVEWYMRVKQAG</sequence>
<evidence type="ECO:0000259" key="1">
    <source>
        <dbReference type="SMART" id="SM00763"/>
    </source>
</evidence>
<dbReference type="PIRSF" id="PIRSF000549">
    <property type="entry name" value="Ser_prot_kin"/>
    <property type="match status" value="1"/>
</dbReference>
<dbReference type="InterPro" id="IPR027417">
    <property type="entry name" value="P-loop_NTPase"/>
</dbReference>
<gene>
    <name evidence="2" type="ordered locus">Mlg_1221</name>
</gene>
<accession>Q0A9B7</accession>